<evidence type="ECO:0000256" key="6">
    <source>
        <dbReference type="ARBA" id="ARBA00023136"/>
    </source>
</evidence>
<evidence type="ECO:0000256" key="4">
    <source>
        <dbReference type="ARBA" id="ARBA00022692"/>
    </source>
</evidence>
<evidence type="ECO:0000256" key="1">
    <source>
        <dbReference type="ARBA" id="ARBA00004141"/>
    </source>
</evidence>
<feature type="domain" description="Bacterial sugar transferase" evidence="9">
    <location>
        <begin position="384"/>
        <end position="572"/>
    </location>
</feature>
<feature type="compositionally biased region" description="Basic and acidic residues" evidence="7">
    <location>
        <begin position="50"/>
        <end position="62"/>
    </location>
</feature>
<organism evidence="10 11">
    <name type="scientific">Bifidobacterium catenulatum DSM 16992 = JCM 1194 = LMG 11043</name>
    <dbReference type="NCBI Taxonomy" id="566552"/>
    <lineage>
        <taxon>Bacteria</taxon>
        <taxon>Bacillati</taxon>
        <taxon>Actinomycetota</taxon>
        <taxon>Actinomycetes</taxon>
        <taxon>Bifidobacteriales</taxon>
        <taxon>Bifidobacteriaceae</taxon>
        <taxon>Bifidobacterium</taxon>
    </lineage>
</organism>
<comment type="caution">
    <text evidence="10">The sequence shown here is derived from an EMBL/GenBank/DDBJ whole genome shotgun (WGS) entry which is preliminary data.</text>
</comment>
<keyword evidence="5 8" id="KW-1133">Transmembrane helix</keyword>
<keyword evidence="3 10" id="KW-0808">Transferase</keyword>
<dbReference type="EMBL" id="ABXY01000016">
    <property type="protein sequence ID" value="EEB21423.1"/>
    <property type="molecule type" value="Genomic_DNA"/>
</dbReference>
<comment type="similarity">
    <text evidence="2">Belongs to the bacterial sugar transferase family.</text>
</comment>
<evidence type="ECO:0000256" key="3">
    <source>
        <dbReference type="ARBA" id="ARBA00022679"/>
    </source>
</evidence>
<reference evidence="10 11" key="1">
    <citation type="submission" date="2008-10" db="EMBL/GenBank/DDBJ databases">
        <title>Draft genome sequence of Bifidobacterium catenulatum (DSM 16992).</title>
        <authorList>
            <person name="Sudarsanam P."/>
            <person name="Ley R."/>
            <person name="Guruge J."/>
            <person name="Turnbaugh P.J."/>
            <person name="Mahowald M."/>
            <person name="Liep D."/>
            <person name="Gordon J."/>
        </authorList>
    </citation>
    <scope>NUCLEOTIDE SEQUENCE [LARGE SCALE GENOMIC DNA]</scope>
    <source>
        <strain evidence="10 11">DSM 16992</strain>
    </source>
</reference>
<dbReference type="GO" id="GO:0016020">
    <property type="term" value="C:membrane"/>
    <property type="evidence" value="ECO:0007669"/>
    <property type="project" value="UniProtKB-SubCell"/>
</dbReference>
<evidence type="ECO:0000313" key="10">
    <source>
        <dbReference type="EMBL" id="EEB21423.1"/>
    </source>
</evidence>
<accession>B6XVM3</accession>
<dbReference type="InterPro" id="IPR003362">
    <property type="entry name" value="Bact_transf"/>
</dbReference>
<dbReference type="eggNOG" id="COG2148">
    <property type="taxonomic scope" value="Bacteria"/>
</dbReference>
<evidence type="ECO:0000256" key="5">
    <source>
        <dbReference type="ARBA" id="ARBA00022989"/>
    </source>
</evidence>
<comment type="subcellular location">
    <subcellularLocation>
        <location evidence="1">Membrane</location>
        <topology evidence="1">Multi-pass membrane protein</topology>
    </subcellularLocation>
</comment>
<protein>
    <submittedName>
        <fullName evidence="10">Exopolysaccharide biosynthesis polyprenyl glycosylphosphotransferase</fullName>
    </submittedName>
</protein>
<gene>
    <name evidence="10" type="ORF">BIFCAT_01253</name>
</gene>
<dbReference type="GO" id="GO:0016780">
    <property type="term" value="F:phosphotransferase activity, for other substituted phosphate groups"/>
    <property type="evidence" value="ECO:0007669"/>
    <property type="project" value="TreeGrafter"/>
</dbReference>
<dbReference type="AlphaFoldDB" id="B6XVM3"/>
<feature type="compositionally biased region" description="Polar residues" evidence="7">
    <location>
        <begin position="63"/>
        <end position="80"/>
    </location>
</feature>
<evidence type="ECO:0000256" key="8">
    <source>
        <dbReference type="SAM" id="Phobius"/>
    </source>
</evidence>
<feature type="transmembrane region" description="Helical" evidence="8">
    <location>
        <begin position="386"/>
        <end position="410"/>
    </location>
</feature>
<evidence type="ECO:0000313" key="11">
    <source>
        <dbReference type="Proteomes" id="UP000003882"/>
    </source>
</evidence>
<sequence>MLPSQREYPPVFEGGVGMVGGEVMQGGFRSSEQDSDQVVRTQKIHIVSSDSRHQDQKQERHQSQNNSPQFEPMTFSNTPFSVGEDGRRKGRRSQVVPAWRYFFVACLVMVDLAVMLISLSISLWVNDAAYNAINGAMPFWLFLVCFSFIWVLSLTFAGTYHRHVMAEGYELYAKIINASLLTIITYCSLAFIFNLSLPRTALIVAPIIAFFLEVIARWQMRQWQHRSRQKGACKYKTVVIGSSDGINRALRTMRDYSNWGYSPIAVCPIEVDGNEKDAYVVTSFEPDPSIEGADKLKVIPFNAAFPRTCESLGAQEVYVADVLSRDSEMLHGISLAVESLGMELALAVSLADVSGHRLYLRNTAEQPVLLASLPQYTNTTYVIKRLLDIVGSAFALLIFSPLMLGTALAIKLDDGGPIFFSQKRIGLHGKPFTMYKFRSMVTNAEELKKKLAEENGQTDRFIFKMKDDPRITKVGRFIRKTSLDEFPQFFNVLKGDMSLVGPRPALPEEVARYGSLYSARLLVKPGIAGPWQVSGRSDLSQEQSEYLDVSYIENWSIAGDLAILAKTVLVVFRGTGSY</sequence>
<feature type="transmembrane region" description="Helical" evidence="8">
    <location>
        <begin position="98"/>
        <end position="125"/>
    </location>
</feature>
<dbReference type="NCBIfam" id="TIGR03025">
    <property type="entry name" value="EPS_sugtrans"/>
    <property type="match status" value="1"/>
</dbReference>
<evidence type="ECO:0000256" key="2">
    <source>
        <dbReference type="ARBA" id="ARBA00006464"/>
    </source>
</evidence>
<feature type="transmembrane region" description="Helical" evidence="8">
    <location>
        <begin position="137"/>
        <end position="159"/>
    </location>
</feature>
<reference evidence="10 11" key="2">
    <citation type="submission" date="2008-10" db="EMBL/GenBank/DDBJ databases">
        <authorList>
            <person name="Fulton L."/>
            <person name="Clifton S."/>
            <person name="Fulton B."/>
            <person name="Xu J."/>
            <person name="Minx P."/>
            <person name="Pepin K.H."/>
            <person name="Johnson M."/>
            <person name="Bhonagiri V."/>
            <person name="Nash W.E."/>
            <person name="Mardis E.R."/>
            <person name="Wilson R.K."/>
        </authorList>
    </citation>
    <scope>NUCLEOTIDE SEQUENCE [LARGE SCALE GENOMIC DNA]</scope>
    <source>
        <strain evidence="10 11">DSM 16992</strain>
    </source>
</reference>
<feature type="transmembrane region" description="Helical" evidence="8">
    <location>
        <begin position="201"/>
        <end position="220"/>
    </location>
</feature>
<evidence type="ECO:0000256" key="7">
    <source>
        <dbReference type="SAM" id="MobiDB-lite"/>
    </source>
</evidence>
<proteinExistence type="inferred from homology"/>
<keyword evidence="4 8" id="KW-0812">Transmembrane</keyword>
<dbReference type="InterPro" id="IPR017475">
    <property type="entry name" value="EPS_sugar_tfrase"/>
</dbReference>
<name>B6XVM3_9BIFI</name>
<feature type="transmembrane region" description="Helical" evidence="8">
    <location>
        <begin position="171"/>
        <end position="195"/>
    </location>
</feature>
<dbReference type="Pfam" id="PF02397">
    <property type="entry name" value="Bac_transf"/>
    <property type="match status" value="1"/>
</dbReference>
<keyword evidence="6 8" id="KW-0472">Membrane</keyword>
<dbReference type="PANTHER" id="PTHR30576:SF10">
    <property type="entry name" value="SLL5057 PROTEIN"/>
    <property type="match status" value="1"/>
</dbReference>
<dbReference type="PANTHER" id="PTHR30576">
    <property type="entry name" value="COLANIC BIOSYNTHESIS UDP-GLUCOSE LIPID CARRIER TRANSFERASE"/>
    <property type="match status" value="1"/>
</dbReference>
<dbReference type="Proteomes" id="UP000003882">
    <property type="component" value="Unassembled WGS sequence"/>
</dbReference>
<feature type="region of interest" description="Disordered" evidence="7">
    <location>
        <begin position="23"/>
        <end position="87"/>
    </location>
</feature>
<evidence type="ECO:0000259" key="9">
    <source>
        <dbReference type="Pfam" id="PF02397"/>
    </source>
</evidence>